<dbReference type="InterPro" id="IPR002937">
    <property type="entry name" value="Amino_oxidase"/>
</dbReference>
<evidence type="ECO:0000256" key="3">
    <source>
        <dbReference type="ARBA" id="ARBA00040298"/>
    </source>
</evidence>
<dbReference type="Pfam" id="PF01593">
    <property type="entry name" value="Amino_oxidase"/>
    <property type="match status" value="1"/>
</dbReference>
<dbReference type="PANTHER" id="PTHR10668">
    <property type="entry name" value="PHYTOENE DEHYDROGENASE"/>
    <property type="match status" value="1"/>
</dbReference>
<comment type="subunit">
    <text evidence="2">Interacts with COX5B; this interaction may contribute to localize PYROXD2 to the inner face of the inner mitochondrial membrane.</text>
</comment>
<dbReference type="RefSeq" id="WP_407326508.1">
    <property type="nucleotide sequence ID" value="NZ_CP136865.1"/>
</dbReference>
<evidence type="ECO:0000256" key="2">
    <source>
        <dbReference type="ARBA" id="ARBA00038825"/>
    </source>
</evidence>
<dbReference type="InterPro" id="IPR036188">
    <property type="entry name" value="FAD/NAD-bd_sf"/>
</dbReference>
<organism evidence="5 6">
    <name type="scientific">Congregibacter brevis</name>
    <dbReference type="NCBI Taxonomy" id="3081201"/>
    <lineage>
        <taxon>Bacteria</taxon>
        <taxon>Pseudomonadati</taxon>
        <taxon>Pseudomonadota</taxon>
        <taxon>Gammaproteobacteria</taxon>
        <taxon>Cellvibrionales</taxon>
        <taxon>Halieaceae</taxon>
        <taxon>Congregibacter</taxon>
    </lineage>
</organism>
<dbReference type="SUPFAM" id="SSF51905">
    <property type="entry name" value="FAD/NAD(P)-binding domain"/>
    <property type="match status" value="1"/>
</dbReference>
<feature type="domain" description="Amine oxidase" evidence="4">
    <location>
        <begin position="163"/>
        <end position="513"/>
    </location>
</feature>
<dbReference type="EMBL" id="CP136865">
    <property type="protein sequence ID" value="WOJ95809.1"/>
    <property type="molecule type" value="Genomic_DNA"/>
</dbReference>
<dbReference type="Proteomes" id="UP001626549">
    <property type="component" value="Chromosome"/>
</dbReference>
<dbReference type="Pfam" id="PF13450">
    <property type="entry name" value="NAD_binding_8"/>
    <property type="match status" value="1"/>
</dbReference>
<dbReference type="Gene3D" id="3.50.50.60">
    <property type="entry name" value="FAD/NAD(P)-binding domain"/>
    <property type="match status" value="2"/>
</dbReference>
<evidence type="ECO:0000313" key="6">
    <source>
        <dbReference type="Proteomes" id="UP001626549"/>
    </source>
</evidence>
<reference evidence="5 6" key="1">
    <citation type="submission" date="2023-10" db="EMBL/GenBank/DDBJ databases">
        <title>Two novel species belonging to the OM43/NOR5 clade.</title>
        <authorList>
            <person name="Park M."/>
        </authorList>
    </citation>
    <scope>NUCLEOTIDE SEQUENCE [LARGE SCALE GENOMIC DNA]</scope>
    <source>
        <strain evidence="5 6">IMCC45268</strain>
    </source>
</reference>
<evidence type="ECO:0000313" key="5">
    <source>
        <dbReference type="EMBL" id="WOJ95809.1"/>
    </source>
</evidence>
<comment type="function">
    <text evidence="1">Probable oxidoreductase that may play a role as regulator of mitochondrial function.</text>
</comment>
<keyword evidence="6" id="KW-1185">Reference proteome</keyword>
<protein>
    <recommendedName>
        <fullName evidence="3">Pyridine nucleotide-disulfide oxidoreductase domain-containing protein 2</fullName>
    </recommendedName>
</protein>
<dbReference type="PANTHER" id="PTHR10668:SF103">
    <property type="entry name" value="PYRIDINE NUCLEOTIDE-DISULFIDE OXIDOREDUCTASE DOMAIN-CONTAINING PROTEIN 2"/>
    <property type="match status" value="1"/>
</dbReference>
<evidence type="ECO:0000256" key="1">
    <source>
        <dbReference type="ARBA" id="ARBA00037217"/>
    </source>
</evidence>
<proteinExistence type="predicted"/>
<name>A0ABZ0IB65_9GAMM</name>
<accession>A0ABZ0IB65</accession>
<sequence length="514" mass="55445">MSDYDSIVIGGGHNGLICATMLARIGHRVLLLEANDKLGGLAADREFAPGFHAPVAQTLYGLQAAVIKDLRLEDYGFVAGDPPLNLVALSTEEPPITIGDTALSGAQANDTLAFEQYRSQLKTFAGALAPFWGKTMPRIGMGSLKDLMTFGHMGLKLRLLGREDMLEFFRVATLPMRDLVDEYFESDSLKAALCWDGMVGTKMAPRSPNQAVLTLLNRMAGTHEGQHVVPTGGMAEFIAVLERSARSAGVEIRTDAAVKKITIDGDDNGQRCSGVRLADGSEISAERVISSADPKTTFLRLVGAANLEIEFTNRIRRLRCDGYVAKVNLALTDLPVFTGIDRPDGRMVLAPNMDTIEFAYDNAKYGELPEQPVLEVLIPSLHQTGLAPKGQHVLNANVMYVPGQLKGGWTDDARSTLMATIMEALEQYAPGITALVSASELLTPLDLEAQYHVSGGHWHHAEPAVDQLLMMRPTYEAAQYRTPIHGLFLCGAGSHPGGDVNGNAGRNAAREILA</sequence>
<gene>
    <name evidence="5" type="ORF">R0137_11200</name>
</gene>
<evidence type="ECO:0000259" key="4">
    <source>
        <dbReference type="Pfam" id="PF01593"/>
    </source>
</evidence>